<evidence type="ECO:0000256" key="3">
    <source>
        <dbReference type="ARBA" id="ARBA00022576"/>
    </source>
</evidence>
<feature type="domain" description="Aminotransferase class I/classII large" evidence="10">
    <location>
        <begin position="224"/>
        <end position="545"/>
    </location>
</feature>
<evidence type="ECO:0000259" key="11">
    <source>
        <dbReference type="Pfam" id="PF00583"/>
    </source>
</evidence>
<accession>A0A1B1TCN4</accession>
<keyword evidence="5 9" id="KW-0808">Transferase</keyword>
<dbReference type="InterPro" id="IPR016181">
    <property type="entry name" value="Acyl_CoA_acyltransferase"/>
</dbReference>
<protein>
    <recommendedName>
        <fullName evidence="9">Aminotransferase</fullName>
        <ecNumber evidence="9">2.6.1.-</ecNumber>
    </recommendedName>
</protein>
<dbReference type="InterPro" id="IPR050106">
    <property type="entry name" value="HistidinolP_aminotransfase"/>
</dbReference>
<dbReference type="Gene3D" id="3.90.1150.10">
    <property type="entry name" value="Aspartate Aminotransferase, domain 1"/>
    <property type="match status" value="1"/>
</dbReference>
<evidence type="ECO:0000256" key="6">
    <source>
        <dbReference type="ARBA" id="ARBA00022898"/>
    </source>
</evidence>
<dbReference type="AlphaFoldDB" id="A0A1B1TCN4"/>
<dbReference type="Gene3D" id="3.40.640.10">
    <property type="entry name" value="Type I PLP-dependent aspartate aminotransferase-like (Major domain)"/>
    <property type="match status" value="1"/>
</dbReference>
<proteinExistence type="inferred from homology"/>
<reference evidence="12" key="2">
    <citation type="journal article" date="2015" name="ISME J.">
        <title>A new class of marine Euryarchaeota group II from the Mediterranean deep chlorophyll maximum.</title>
        <authorList>
            <person name="Martin-Cuadrado A.B."/>
            <person name="Garcia-Heredia I."/>
            <person name="Molto A.G."/>
            <person name="Lopez-Ubeda R."/>
            <person name="Kimes N."/>
            <person name="Lopez-Garcia P."/>
            <person name="Moreira D."/>
            <person name="Rodriguez-Valera F."/>
        </authorList>
    </citation>
    <scope>NUCLEOTIDE SEQUENCE</scope>
</reference>
<evidence type="ECO:0000256" key="1">
    <source>
        <dbReference type="ARBA" id="ARBA00005011"/>
    </source>
</evidence>
<dbReference type="EC" id="2.6.1.-" evidence="9"/>
<dbReference type="InterPro" id="IPR015421">
    <property type="entry name" value="PyrdxlP-dep_Trfase_major"/>
</dbReference>
<organism evidence="12">
    <name type="scientific">uncultured Poseidoniia archaeon</name>
    <dbReference type="NCBI Taxonomy" id="1697135"/>
    <lineage>
        <taxon>Archaea</taxon>
        <taxon>Methanobacteriati</taxon>
        <taxon>Thermoplasmatota</taxon>
        <taxon>Candidatus Poseidoniia</taxon>
        <taxon>environmental samples</taxon>
    </lineage>
</organism>
<dbReference type="InterPro" id="IPR015424">
    <property type="entry name" value="PyrdxlP-dep_Trfase"/>
</dbReference>
<feature type="domain" description="N-acetyltransferase" evidence="11">
    <location>
        <begin position="37"/>
        <end position="153"/>
    </location>
</feature>
<evidence type="ECO:0000256" key="7">
    <source>
        <dbReference type="ARBA" id="ARBA00023102"/>
    </source>
</evidence>
<keyword evidence="7" id="KW-0368">Histidine biosynthesis</keyword>
<dbReference type="GO" id="GO:0030170">
    <property type="term" value="F:pyridoxal phosphate binding"/>
    <property type="evidence" value="ECO:0007669"/>
    <property type="project" value="InterPro"/>
</dbReference>
<dbReference type="Pfam" id="PF00583">
    <property type="entry name" value="Acetyltransf_1"/>
    <property type="match status" value="1"/>
</dbReference>
<dbReference type="Pfam" id="PF00155">
    <property type="entry name" value="Aminotran_1_2"/>
    <property type="match status" value="1"/>
</dbReference>
<sequence>MVEYIFFEKKDSDKHSDIWNQISKLRYAVYSLELNQYENNINESLEDPGKYFITCVDDGKLVGYVSLNDSRNIRMKKFTPQEIFESEILQNLSGELSSTFEVRALTVEKAYRGKKLSEGLMINALRSIHNMGGTDIIAMGHKDVLQLYEKIGMSISKNSFLVGSAEYFPMHMCVKNTVKRYSDLIGLENDVCYHGGASWDESGFDFNHRDSIIVADVLDSPFPPCPEVLEIIMNQLERCCQESPPTHSEELKETISKVRNISVENIIVSSGSSSLMFSCLPRLLNKDSKVLILSPMYGEYEHVLKHIIGCEVTLFPLYPDDGFVLDIDSLIEISRSHDAVILVNPNSPTGVFSNGMKYLIEELNNPNIKSNCNTIWVDETYIDYIENSISMESLVPKYSNLIICKSMSKCYSLSGLRVAYLASQKSDYLKKYIPPWSVSLPAQLAAIHALRNPSYYVENYRIIHKEREFLSDKLSSIGFKVYPGVANYILTSLPEDTNFISKTFIEACREKKLFLRDAQNMGITLTNKSVRFAIRSPKENKKVLEIVSQIIN</sequence>
<comment type="similarity">
    <text evidence="9">Belongs to the class-I pyridoxal-phosphate-dependent aminotransferase family.</text>
</comment>
<keyword evidence="4" id="KW-0028">Amino-acid biosynthesis</keyword>
<comment type="catalytic activity">
    <reaction evidence="8">
        <text>L-histidinol phosphate + 2-oxoglutarate = 3-(imidazol-4-yl)-2-oxopropyl phosphate + L-glutamate</text>
        <dbReference type="Rhea" id="RHEA:23744"/>
        <dbReference type="ChEBI" id="CHEBI:16810"/>
        <dbReference type="ChEBI" id="CHEBI:29985"/>
        <dbReference type="ChEBI" id="CHEBI:57766"/>
        <dbReference type="ChEBI" id="CHEBI:57980"/>
        <dbReference type="EC" id="2.6.1.9"/>
    </reaction>
</comment>
<dbReference type="GO" id="GO:0000105">
    <property type="term" value="P:L-histidine biosynthetic process"/>
    <property type="evidence" value="ECO:0007669"/>
    <property type="project" value="UniProtKB-KW"/>
</dbReference>
<evidence type="ECO:0000259" key="10">
    <source>
        <dbReference type="Pfam" id="PF00155"/>
    </source>
</evidence>
<dbReference type="CDD" id="cd00609">
    <property type="entry name" value="AAT_like"/>
    <property type="match status" value="1"/>
</dbReference>
<dbReference type="SUPFAM" id="SSF53383">
    <property type="entry name" value="PLP-dependent transferases"/>
    <property type="match status" value="1"/>
</dbReference>
<comment type="similarity">
    <text evidence="2">Belongs to the class-II pyridoxal-phosphate-dependent aminotransferase family. Histidinol-phosphate aminotransferase subfamily.</text>
</comment>
<evidence type="ECO:0000256" key="9">
    <source>
        <dbReference type="RuleBase" id="RU000481"/>
    </source>
</evidence>
<dbReference type="InterPro" id="IPR015422">
    <property type="entry name" value="PyrdxlP-dep_Trfase_small"/>
</dbReference>
<dbReference type="GO" id="GO:0004400">
    <property type="term" value="F:histidinol-phosphate transaminase activity"/>
    <property type="evidence" value="ECO:0007669"/>
    <property type="project" value="UniProtKB-EC"/>
</dbReference>
<evidence type="ECO:0000313" key="12">
    <source>
        <dbReference type="EMBL" id="ANV80033.1"/>
    </source>
</evidence>
<comment type="pathway">
    <text evidence="1">Amino-acid biosynthesis; L-histidine biosynthesis; L-histidine from 5-phospho-alpha-D-ribose 1-diphosphate: step 7/9.</text>
</comment>
<dbReference type="InterPro" id="IPR000182">
    <property type="entry name" value="GNAT_dom"/>
</dbReference>
<evidence type="ECO:0000256" key="8">
    <source>
        <dbReference type="ARBA" id="ARBA00047481"/>
    </source>
</evidence>
<dbReference type="Gene3D" id="3.40.630.30">
    <property type="match status" value="1"/>
</dbReference>
<dbReference type="EMBL" id="KP211867">
    <property type="protein sequence ID" value="ANV80033.1"/>
    <property type="molecule type" value="Genomic_DNA"/>
</dbReference>
<keyword evidence="6" id="KW-0663">Pyridoxal phosphate</keyword>
<dbReference type="SUPFAM" id="SSF55729">
    <property type="entry name" value="Acyl-CoA N-acyltransferases (Nat)"/>
    <property type="match status" value="1"/>
</dbReference>
<name>A0A1B1TCN4_9ARCH</name>
<keyword evidence="3 9" id="KW-0032">Aminotransferase</keyword>
<dbReference type="PROSITE" id="PS00105">
    <property type="entry name" value="AA_TRANSFER_CLASS_1"/>
    <property type="match status" value="1"/>
</dbReference>
<comment type="cofactor">
    <cofactor evidence="9">
        <name>pyridoxal 5'-phosphate</name>
        <dbReference type="ChEBI" id="CHEBI:597326"/>
    </cofactor>
</comment>
<reference evidence="12" key="1">
    <citation type="submission" date="2014-11" db="EMBL/GenBank/DDBJ databases">
        <authorList>
            <person name="Zhu J."/>
            <person name="Qi W."/>
            <person name="Song R."/>
        </authorList>
    </citation>
    <scope>NUCLEOTIDE SEQUENCE</scope>
</reference>
<dbReference type="InterPro" id="IPR004839">
    <property type="entry name" value="Aminotransferase_I/II_large"/>
</dbReference>
<dbReference type="InterPro" id="IPR004838">
    <property type="entry name" value="NHTrfase_class1_PyrdxlP-BS"/>
</dbReference>
<evidence type="ECO:0000256" key="5">
    <source>
        <dbReference type="ARBA" id="ARBA00022679"/>
    </source>
</evidence>
<dbReference type="PANTHER" id="PTHR43643:SF6">
    <property type="entry name" value="HISTIDINOL-PHOSPHATE AMINOTRANSFERASE"/>
    <property type="match status" value="1"/>
</dbReference>
<evidence type="ECO:0000256" key="2">
    <source>
        <dbReference type="ARBA" id="ARBA00007970"/>
    </source>
</evidence>
<dbReference type="PANTHER" id="PTHR43643">
    <property type="entry name" value="HISTIDINOL-PHOSPHATE AMINOTRANSFERASE 2"/>
    <property type="match status" value="1"/>
</dbReference>
<dbReference type="GO" id="GO:0016747">
    <property type="term" value="F:acyltransferase activity, transferring groups other than amino-acyl groups"/>
    <property type="evidence" value="ECO:0007669"/>
    <property type="project" value="InterPro"/>
</dbReference>
<evidence type="ECO:0000256" key="4">
    <source>
        <dbReference type="ARBA" id="ARBA00022605"/>
    </source>
</evidence>